<evidence type="ECO:0000256" key="1">
    <source>
        <dbReference type="RuleBase" id="RU003682"/>
    </source>
</evidence>
<dbReference type="PROSITE" id="PS51471">
    <property type="entry name" value="FE2OG_OXY"/>
    <property type="match status" value="1"/>
</dbReference>
<accession>A0AAV2CRT6</accession>
<dbReference type="AlphaFoldDB" id="A0AAV2CRT6"/>
<dbReference type="Pfam" id="PF03171">
    <property type="entry name" value="2OG-FeII_Oxy"/>
    <property type="match status" value="1"/>
</dbReference>
<comment type="similarity">
    <text evidence="1">Belongs to the iron/ascorbate-dependent oxidoreductase family.</text>
</comment>
<dbReference type="InterPro" id="IPR005123">
    <property type="entry name" value="Oxoglu/Fe-dep_dioxygenase_dom"/>
</dbReference>
<evidence type="ECO:0000259" key="2">
    <source>
        <dbReference type="PROSITE" id="PS51471"/>
    </source>
</evidence>
<dbReference type="EMBL" id="OZ034813">
    <property type="protein sequence ID" value="CAL1358366.1"/>
    <property type="molecule type" value="Genomic_DNA"/>
</dbReference>
<evidence type="ECO:0000313" key="4">
    <source>
        <dbReference type="Proteomes" id="UP001497516"/>
    </source>
</evidence>
<organism evidence="3 4">
    <name type="scientific">Linum trigynum</name>
    <dbReference type="NCBI Taxonomy" id="586398"/>
    <lineage>
        <taxon>Eukaryota</taxon>
        <taxon>Viridiplantae</taxon>
        <taxon>Streptophyta</taxon>
        <taxon>Embryophyta</taxon>
        <taxon>Tracheophyta</taxon>
        <taxon>Spermatophyta</taxon>
        <taxon>Magnoliopsida</taxon>
        <taxon>eudicotyledons</taxon>
        <taxon>Gunneridae</taxon>
        <taxon>Pentapetalae</taxon>
        <taxon>rosids</taxon>
        <taxon>fabids</taxon>
        <taxon>Malpighiales</taxon>
        <taxon>Linaceae</taxon>
        <taxon>Linum</taxon>
    </lineage>
</organism>
<feature type="domain" description="Fe2OG dioxygenase" evidence="2">
    <location>
        <begin position="170"/>
        <end position="274"/>
    </location>
</feature>
<name>A0AAV2CRT6_9ROSI</name>
<dbReference type="PANTHER" id="PTHR47990">
    <property type="entry name" value="2-OXOGLUTARATE (2OG) AND FE(II)-DEPENDENT OXYGENASE SUPERFAMILY PROTEIN-RELATED"/>
    <property type="match status" value="1"/>
</dbReference>
<dbReference type="InterPro" id="IPR044861">
    <property type="entry name" value="IPNS-like_FE2OG_OXY"/>
</dbReference>
<dbReference type="Proteomes" id="UP001497516">
    <property type="component" value="Chromosome 1"/>
</dbReference>
<reference evidence="3 4" key="1">
    <citation type="submission" date="2024-04" db="EMBL/GenBank/DDBJ databases">
        <authorList>
            <person name="Fracassetti M."/>
        </authorList>
    </citation>
    <scope>NUCLEOTIDE SEQUENCE [LARGE SCALE GENOMIC DNA]</scope>
</reference>
<keyword evidence="1" id="KW-0560">Oxidoreductase</keyword>
<proteinExistence type="inferred from homology"/>
<gene>
    <name evidence="3" type="ORF">LTRI10_LOCUS5922</name>
</gene>
<dbReference type="GO" id="GO:0016491">
    <property type="term" value="F:oxidoreductase activity"/>
    <property type="evidence" value="ECO:0007669"/>
    <property type="project" value="UniProtKB-KW"/>
</dbReference>
<keyword evidence="1" id="KW-0408">Iron</keyword>
<keyword evidence="4" id="KW-1185">Reference proteome</keyword>
<dbReference type="InterPro" id="IPR050231">
    <property type="entry name" value="Iron_ascorbate_oxido_reductase"/>
</dbReference>
<dbReference type="Gene3D" id="2.60.120.330">
    <property type="entry name" value="B-lactam Antibiotic, Isopenicillin N Synthase, Chain"/>
    <property type="match status" value="1"/>
</dbReference>
<dbReference type="GO" id="GO:0046872">
    <property type="term" value="F:metal ion binding"/>
    <property type="evidence" value="ECO:0007669"/>
    <property type="project" value="UniProtKB-KW"/>
</dbReference>
<dbReference type="SUPFAM" id="SSF51197">
    <property type="entry name" value="Clavaminate synthase-like"/>
    <property type="match status" value="1"/>
</dbReference>
<dbReference type="InterPro" id="IPR027443">
    <property type="entry name" value="IPNS-like_sf"/>
</dbReference>
<protein>
    <recommendedName>
        <fullName evidence="2">Fe2OG dioxygenase domain-containing protein</fullName>
    </recommendedName>
</protein>
<keyword evidence="1" id="KW-0479">Metal-binding</keyword>
<sequence length="333" mass="37947">MGSDEEHELSPKLPFIDFSSEQLKPGTPIWDSLKPQVREALEHYGCFETSFDDDNTVNPGKLRRDVFSSLEELFDLPLHIKQQSGVAQPFQHGYAAPNPFYQSFGMDHPNSLDAVQTFTKTLWPRGGNPSFSNNIHSMAGVVSEFDRTVRRMILESFGVEKYIDEHLSSTTYHFRVMKYEAVQPHGETELGLRVHTDKSFMTVLCQNDVGGLELQTKRGEWVKFKPTSPSSFVVLIGDALHVWLNGRVHCPKHKVTLHHLHDKSRYSFGLFTIPKPDYVIKAPEELIDEEHPLRFKPFAYKEYFGLAYSKSGVKDASILHVPMFPPPIVTSKL</sequence>
<evidence type="ECO:0000313" key="3">
    <source>
        <dbReference type="EMBL" id="CAL1358366.1"/>
    </source>
</evidence>